<reference evidence="3 4" key="1">
    <citation type="submission" date="2024-01" db="EMBL/GenBank/DDBJ databases">
        <title>Description of Olsenella sp. nov., isolated from pig feces.</title>
        <authorList>
            <person name="Chang Y.-H."/>
        </authorList>
    </citation>
    <scope>NUCLEOTIDE SEQUENCE [LARGE SCALE GENOMIC DNA]</scope>
    <source>
        <strain evidence="3 4">YH-ols2223</strain>
    </source>
</reference>
<name>A0ABU7RC29_9ACTN</name>
<dbReference type="EMBL" id="JAZGJQ010000014">
    <property type="protein sequence ID" value="MEE6148162.1"/>
    <property type="molecule type" value="Genomic_DNA"/>
</dbReference>
<proteinExistence type="predicted"/>
<keyword evidence="1" id="KW-0560">Oxidoreductase</keyword>
<dbReference type="SUPFAM" id="SSF50475">
    <property type="entry name" value="FMN-binding split barrel"/>
    <property type="match status" value="1"/>
</dbReference>
<dbReference type="InterPro" id="IPR012349">
    <property type="entry name" value="Split_barrel_FMN-bd"/>
</dbReference>
<dbReference type="RefSeq" id="WP_330958929.1">
    <property type="nucleotide sequence ID" value="NZ_JAZGJQ010000014.1"/>
</dbReference>
<feature type="domain" description="Flavin reductase like" evidence="2">
    <location>
        <begin position="6"/>
        <end position="156"/>
    </location>
</feature>
<sequence length="169" mass="18014">MDAKALYKFSSGLYVVSAATDDDWGACLINTGLQLTSSPLQVEVVVNKQNHTEGVIERAGHFALCPITEEADMPYVGRFGFRTSTEFDKFAGIERRTTVLGDPFTPVASAAVLACKVVCTLDVGTHVVFVGEVVDAEVLSSAAPMTYAYYHSTLKGKTPPKASSFVPGA</sequence>
<dbReference type="Proteomes" id="UP001332931">
    <property type="component" value="Unassembled WGS sequence"/>
</dbReference>
<gene>
    <name evidence="3" type="ORF">VXJ25_09245</name>
</gene>
<keyword evidence="4" id="KW-1185">Reference proteome</keyword>
<dbReference type="InterPro" id="IPR002563">
    <property type="entry name" value="Flavin_Rdtase-like_dom"/>
</dbReference>
<evidence type="ECO:0000313" key="4">
    <source>
        <dbReference type="Proteomes" id="UP001332931"/>
    </source>
</evidence>
<comment type="caution">
    <text evidence="3">The sequence shown here is derived from an EMBL/GenBank/DDBJ whole genome shotgun (WGS) entry which is preliminary data.</text>
</comment>
<organism evidence="3 4">
    <name type="scientific">Olsenella absiana</name>
    <dbReference type="NCBI Taxonomy" id="3115222"/>
    <lineage>
        <taxon>Bacteria</taxon>
        <taxon>Bacillati</taxon>
        <taxon>Actinomycetota</taxon>
        <taxon>Coriobacteriia</taxon>
        <taxon>Coriobacteriales</taxon>
        <taxon>Atopobiaceae</taxon>
        <taxon>Olsenella</taxon>
    </lineage>
</organism>
<dbReference type="SMART" id="SM00903">
    <property type="entry name" value="Flavin_Reduct"/>
    <property type="match status" value="1"/>
</dbReference>
<evidence type="ECO:0000256" key="1">
    <source>
        <dbReference type="ARBA" id="ARBA00023002"/>
    </source>
</evidence>
<protein>
    <submittedName>
        <fullName evidence="3">Flavin reductase family protein</fullName>
    </submittedName>
</protein>
<dbReference type="PANTHER" id="PTHR30466:SF1">
    <property type="entry name" value="FMN REDUCTASE (NADH) RUTF"/>
    <property type="match status" value="1"/>
</dbReference>
<dbReference type="Pfam" id="PF01613">
    <property type="entry name" value="Flavin_Reduct"/>
    <property type="match status" value="1"/>
</dbReference>
<dbReference type="PANTHER" id="PTHR30466">
    <property type="entry name" value="FLAVIN REDUCTASE"/>
    <property type="match status" value="1"/>
</dbReference>
<dbReference type="InterPro" id="IPR050268">
    <property type="entry name" value="NADH-dep_flavin_reductase"/>
</dbReference>
<evidence type="ECO:0000259" key="2">
    <source>
        <dbReference type="SMART" id="SM00903"/>
    </source>
</evidence>
<accession>A0ABU7RC29</accession>
<dbReference type="Gene3D" id="2.30.110.10">
    <property type="entry name" value="Electron Transport, Fmn-binding Protein, Chain A"/>
    <property type="match status" value="1"/>
</dbReference>
<evidence type="ECO:0000313" key="3">
    <source>
        <dbReference type="EMBL" id="MEE6148162.1"/>
    </source>
</evidence>